<evidence type="ECO:0000313" key="3">
    <source>
        <dbReference type="RefSeq" id="XP_045559264.1"/>
    </source>
</evidence>
<evidence type="ECO:0000256" key="1">
    <source>
        <dbReference type="SAM" id="Phobius"/>
    </source>
</evidence>
<accession>A0ABM3DKC8</accession>
<protein>
    <submittedName>
        <fullName evidence="3">Uncharacterized protein isoform X1</fullName>
    </submittedName>
</protein>
<dbReference type="RefSeq" id="XP_045559264.1">
    <property type="nucleotide sequence ID" value="XM_045703308.1"/>
</dbReference>
<keyword evidence="1" id="KW-0812">Transmembrane</keyword>
<organism evidence="2 3">
    <name type="scientific">Salmo salar</name>
    <name type="common">Atlantic salmon</name>
    <dbReference type="NCBI Taxonomy" id="8030"/>
    <lineage>
        <taxon>Eukaryota</taxon>
        <taxon>Metazoa</taxon>
        <taxon>Chordata</taxon>
        <taxon>Craniata</taxon>
        <taxon>Vertebrata</taxon>
        <taxon>Euteleostomi</taxon>
        <taxon>Actinopterygii</taxon>
        <taxon>Neopterygii</taxon>
        <taxon>Teleostei</taxon>
        <taxon>Protacanthopterygii</taxon>
        <taxon>Salmoniformes</taxon>
        <taxon>Salmonidae</taxon>
        <taxon>Salmoninae</taxon>
        <taxon>Salmo</taxon>
    </lineage>
</organism>
<keyword evidence="1" id="KW-1133">Transmembrane helix</keyword>
<dbReference type="Proteomes" id="UP001652741">
    <property type="component" value="Chromosome ssa20"/>
</dbReference>
<proteinExistence type="predicted"/>
<evidence type="ECO:0000313" key="2">
    <source>
        <dbReference type="Proteomes" id="UP001652741"/>
    </source>
</evidence>
<gene>
    <name evidence="3" type="primary">LOC123729155</name>
</gene>
<feature type="transmembrane region" description="Helical" evidence="1">
    <location>
        <begin position="68"/>
        <end position="89"/>
    </location>
</feature>
<keyword evidence="1" id="KW-0472">Membrane</keyword>
<sequence>METPRRELFQCTHGSSLHMNSAMSQRPSLVPHTQKTPSPEAVASSQDVWWLISALPNEESYKNTSPRAIAAAVFIGFVLGLYAVLWKCMVSPPQRKKRRVRVRDKRSQVC</sequence>
<name>A0ABM3DKC8_SALSA</name>
<reference evidence="3" key="1">
    <citation type="submission" date="2025-08" db="UniProtKB">
        <authorList>
            <consortium name="RefSeq"/>
        </authorList>
    </citation>
    <scope>IDENTIFICATION</scope>
</reference>
<keyword evidence="2" id="KW-1185">Reference proteome</keyword>